<dbReference type="SUPFAM" id="SSF55729">
    <property type="entry name" value="Acyl-CoA N-acyltransferases (Nat)"/>
    <property type="match status" value="1"/>
</dbReference>
<proteinExistence type="predicted"/>
<feature type="domain" description="N-acetyltransferase" evidence="1">
    <location>
        <begin position="5"/>
        <end position="163"/>
    </location>
</feature>
<evidence type="ECO:0000313" key="2">
    <source>
        <dbReference type="EMBL" id="MEQ7849535.1"/>
    </source>
</evidence>
<dbReference type="InterPro" id="IPR000182">
    <property type="entry name" value="GNAT_dom"/>
</dbReference>
<evidence type="ECO:0000259" key="1">
    <source>
        <dbReference type="PROSITE" id="PS51186"/>
    </source>
</evidence>
<name>A0ABV1P462_9ACTN</name>
<accession>A0ABV1P462</accession>
<reference evidence="2 3" key="1">
    <citation type="submission" date="2024-02" db="EMBL/GenBank/DDBJ databases">
        <title>Full genome sequence of Nocardioides kribbensis.</title>
        <authorList>
            <person name="Poletto B.L."/>
            <person name="Silva G."/>
            <person name="Galante D."/>
            <person name="Campos K.R."/>
            <person name="Santos M.B.N."/>
            <person name="Sacchi C.T."/>
        </authorList>
    </citation>
    <scope>NUCLEOTIDE SEQUENCE [LARGE SCALE GENOMIC DNA]</scope>
    <source>
        <strain evidence="2 3">O4R</strain>
    </source>
</reference>
<dbReference type="Pfam" id="PF00583">
    <property type="entry name" value="Acetyltransf_1"/>
    <property type="match status" value="1"/>
</dbReference>
<keyword evidence="3" id="KW-1185">Reference proteome</keyword>
<gene>
    <name evidence="2" type="ORF">V6R90_19840</name>
</gene>
<sequence length="184" mass="19558">MSTGLELRVAATGELGAAELTALRALWHDAFDGDFADTDADHALGGVHVLAHLDGVLVGHASVVPRSILAGEGDALTVWDAGYVEAVCTLGPVRGRGVGRAVMRALQEELVARHDLGVLSTGVPLFYESLGWRSWRGPSYVVRAGGRQRTPEDDDGLMVLVVDPDRPLDPTAPIACEERPGDDW</sequence>
<dbReference type="Gene3D" id="3.40.630.30">
    <property type="match status" value="1"/>
</dbReference>
<protein>
    <submittedName>
        <fullName evidence="2">GNAT family N-acetyltransferase</fullName>
    </submittedName>
</protein>
<organism evidence="2 3">
    <name type="scientific">Nocardioides kribbensis</name>
    <dbReference type="NCBI Taxonomy" id="305517"/>
    <lineage>
        <taxon>Bacteria</taxon>
        <taxon>Bacillati</taxon>
        <taxon>Actinomycetota</taxon>
        <taxon>Actinomycetes</taxon>
        <taxon>Propionibacteriales</taxon>
        <taxon>Nocardioidaceae</taxon>
        <taxon>Nocardioides</taxon>
    </lineage>
</organism>
<evidence type="ECO:0000313" key="3">
    <source>
        <dbReference type="Proteomes" id="UP001482520"/>
    </source>
</evidence>
<comment type="caution">
    <text evidence="2">The sequence shown here is derived from an EMBL/GenBank/DDBJ whole genome shotgun (WGS) entry which is preliminary data.</text>
</comment>
<dbReference type="InterPro" id="IPR016181">
    <property type="entry name" value="Acyl_CoA_acyltransferase"/>
</dbReference>
<dbReference type="RefSeq" id="WP_349805759.1">
    <property type="nucleotide sequence ID" value="NZ_JBEGDP010000045.1"/>
</dbReference>
<dbReference type="PROSITE" id="PS51186">
    <property type="entry name" value="GNAT"/>
    <property type="match status" value="1"/>
</dbReference>
<dbReference type="Proteomes" id="UP001482520">
    <property type="component" value="Unassembled WGS sequence"/>
</dbReference>
<dbReference type="CDD" id="cd04301">
    <property type="entry name" value="NAT_SF"/>
    <property type="match status" value="1"/>
</dbReference>
<dbReference type="EMBL" id="JBEGDP010000045">
    <property type="protein sequence ID" value="MEQ7849535.1"/>
    <property type="molecule type" value="Genomic_DNA"/>
</dbReference>